<dbReference type="EMBL" id="LAZR01036208">
    <property type="protein sequence ID" value="KKL25457.1"/>
    <property type="molecule type" value="Genomic_DNA"/>
</dbReference>
<name>A0A0F9CG75_9ZZZZ</name>
<evidence type="ECO:0000313" key="2">
    <source>
        <dbReference type="EMBL" id="KKL25457.1"/>
    </source>
</evidence>
<accession>A0A0F9CG75</accession>
<dbReference type="Pfam" id="PF00037">
    <property type="entry name" value="Fer4"/>
    <property type="match status" value="1"/>
</dbReference>
<evidence type="ECO:0000259" key="1">
    <source>
        <dbReference type="PROSITE" id="PS51379"/>
    </source>
</evidence>
<reference evidence="2" key="1">
    <citation type="journal article" date="2015" name="Nature">
        <title>Complex archaea that bridge the gap between prokaryotes and eukaryotes.</title>
        <authorList>
            <person name="Spang A."/>
            <person name="Saw J.H."/>
            <person name="Jorgensen S.L."/>
            <person name="Zaremba-Niedzwiedzka K."/>
            <person name="Martijn J."/>
            <person name="Lind A.E."/>
            <person name="van Eijk R."/>
            <person name="Schleper C."/>
            <person name="Guy L."/>
            <person name="Ettema T.J."/>
        </authorList>
    </citation>
    <scope>NUCLEOTIDE SEQUENCE</scope>
</reference>
<dbReference type="PROSITE" id="PS51379">
    <property type="entry name" value="4FE4S_FER_2"/>
    <property type="match status" value="2"/>
</dbReference>
<protein>
    <recommendedName>
        <fullName evidence="1">4Fe-4S ferredoxin-type domain-containing protein</fullName>
    </recommendedName>
</protein>
<dbReference type="Gene3D" id="3.30.70.20">
    <property type="match status" value="1"/>
</dbReference>
<gene>
    <name evidence="2" type="ORF">LCGC14_2405100</name>
</gene>
<organism evidence="2">
    <name type="scientific">marine sediment metagenome</name>
    <dbReference type="NCBI Taxonomy" id="412755"/>
    <lineage>
        <taxon>unclassified sequences</taxon>
        <taxon>metagenomes</taxon>
        <taxon>ecological metagenomes</taxon>
    </lineage>
</organism>
<feature type="domain" description="4Fe-4S ferredoxin-type" evidence="1">
    <location>
        <begin position="283"/>
        <end position="311"/>
    </location>
</feature>
<dbReference type="AlphaFoldDB" id="A0A0F9CG75"/>
<dbReference type="SUPFAM" id="SSF54862">
    <property type="entry name" value="4Fe-4S ferredoxins"/>
    <property type="match status" value="1"/>
</dbReference>
<feature type="domain" description="4Fe-4S ferredoxin-type" evidence="1">
    <location>
        <begin position="312"/>
        <end position="341"/>
    </location>
</feature>
<dbReference type="InterPro" id="IPR017896">
    <property type="entry name" value="4Fe4S_Fe-S-bd"/>
</dbReference>
<sequence length="371" mass="41891">MAEKSIDIYQELADHLDKSPIGYPAAESGVELRVLKHLFTPEQGEIALKLKFQPEPIKRIFKKFRKSGISINELEQKLDEMYFKGLINRGARKEGDIEEKYYGFAPYVIGFYEYQLNHLTKEFVHDAEQYMKEAFWNEFNVSGIPQLRTIPLEQTVETEQLIATFDDLRNMIDNIGEPIAVMECICRKGKALIGEPCEKTKIPESCFSFRTAAKVSIERGDGREITKEEALKIIEKTEEDGLVLQPSNSKKPFAMCTCCGCCCGVLTNQKRFSAPVQFFATNFYAEADPDLCAGCEICVDRCNMDAVHVEDAIAQIDKTKCIGCGVCVPTCTSEAMKLHKREEEIIPPENTAAAYRAIMDKKAELARAEKN</sequence>
<proteinExistence type="predicted"/>
<comment type="caution">
    <text evidence="2">The sequence shown here is derived from an EMBL/GenBank/DDBJ whole genome shotgun (WGS) entry which is preliminary data.</text>
</comment>